<dbReference type="EMBL" id="JANPWB010000011">
    <property type="protein sequence ID" value="KAJ1130218.1"/>
    <property type="molecule type" value="Genomic_DNA"/>
</dbReference>
<dbReference type="AlphaFoldDB" id="A0AAV7PUQ5"/>
<evidence type="ECO:0000313" key="3">
    <source>
        <dbReference type="Proteomes" id="UP001066276"/>
    </source>
</evidence>
<comment type="caution">
    <text evidence="2">The sequence shown here is derived from an EMBL/GenBank/DDBJ whole genome shotgun (WGS) entry which is preliminary data.</text>
</comment>
<evidence type="ECO:0000313" key="2">
    <source>
        <dbReference type="EMBL" id="KAJ1130218.1"/>
    </source>
</evidence>
<dbReference type="Proteomes" id="UP001066276">
    <property type="component" value="Chromosome 7"/>
</dbReference>
<feature type="region of interest" description="Disordered" evidence="1">
    <location>
        <begin position="83"/>
        <end position="109"/>
    </location>
</feature>
<protein>
    <submittedName>
        <fullName evidence="2">Uncharacterized protein</fullName>
    </submittedName>
</protein>
<organism evidence="2 3">
    <name type="scientific">Pleurodeles waltl</name>
    <name type="common">Iberian ribbed newt</name>
    <dbReference type="NCBI Taxonomy" id="8319"/>
    <lineage>
        <taxon>Eukaryota</taxon>
        <taxon>Metazoa</taxon>
        <taxon>Chordata</taxon>
        <taxon>Craniata</taxon>
        <taxon>Vertebrata</taxon>
        <taxon>Euteleostomi</taxon>
        <taxon>Amphibia</taxon>
        <taxon>Batrachia</taxon>
        <taxon>Caudata</taxon>
        <taxon>Salamandroidea</taxon>
        <taxon>Salamandridae</taxon>
        <taxon>Pleurodelinae</taxon>
        <taxon>Pleurodeles</taxon>
    </lineage>
</organism>
<keyword evidence="3" id="KW-1185">Reference proteome</keyword>
<reference evidence="2" key="1">
    <citation type="journal article" date="2022" name="bioRxiv">
        <title>Sequencing and chromosome-scale assembly of the giantPleurodeles waltlgenome.</title>
        <authorList>
            <person name="Brown T."/>
            <person name="Elewa A."/>
            <person name="Iarovenko S."/>
            <person name="Subramanian E."/>
            <person name="Araus A.J."/>
            <person name="Petzold A."/>
            <person name="Susuki M."/>
            <person name="Suzuki K.-i.T."/>
            <person name="Hayashi T."/>
            <person name="Toyoda A."/>
            <person name="Oliveira C."/>
            <person name="Osipova E."/>
            <person name="Leigh N.D."/>
            <person name="Simon A."/>
            <person name="Yun M.H."/>
        </authorList>
    </citation>
    <scope>NUCLEOTIDE SEQUENCE</scope>
    <source>
        <strain evidence="2">20211129_DDA</strain>
        <tissue evidence="2">Liver</tissue>
    </source>
</reference>
<accession>A0AAV7PUQ5</accession>
<gene>
    <name evidence="2" type="ORF">NDU88_008574</name>
</gene>
<evidence type="ECO:0000256" key="1">
    <source>
        <dbReference type="SAM" id="MobiDB-lite"/>
    </source>
</evidence>
<sequence>MSDDCNATLEGPLSNGCGVGLPLQARRRRWGAVSYGGGNPGPEWLGRRRLRSETLQRFCSGERTPRRTKAPEPGALCICDLLQPEDNDSGEGRRAVLPPRVRGPGLPVN</sequence>
<proteinExistence type="predicted"/>
<name>A0AAV7PUQ5_PLEWA</name>